<dbReference type="EMBL" id="CP000780">
    <property type="protein sequence ID" value="ABS54900.1"/>
    <property type="molecule type" value="Genomic_DNA"/>
</dbReference>
<dbReference type="AlphaFoldDB" id="A7I589"/>
<gene>
    <name evidence="2" type="ordered locus">Mboo_0380</name>
</gene>
<organism evidence="2 3">
    <name type="scientific">Methanoregula boonei (strain DSM 21154 / JCM 14090 / 6A8)</name>
    <dbReference type="NCBI Taxonomy" id="456442"/>
    <lineage>
        <taxon>Archaea</taxon>
        <taxon>Methanobacteriati</taxon>
        <taxon>Methanobacteriota</taxon>
        <taxon>Stenosarchaea group</taxon>
        <taxon>Methanomicrobia</taxon>
        <taxon>Methanomicrobiales</taxon>
        <taxon>Methanoregulaceae</taxon>
        <taxon>Methanoregula</taxon>
    </lineage>
</organism>
<feature type="transmembrane region" description="Helical" evidence="1">
    <location>
        <begin position="101"/>
        <end position="121"/>
    </location>
</feature>
<name>A7I589_METB6</name>
<dbReference type="RefSeq" id="WP_011991388.1">
    <property type="nucleotide sequence ID" value="NC_009712.1"/>
</dbReference>
<dbReference type="GeneID" id="5410611"/>
<keyword evidence="3" id="KW-1185">Reference proteome</keyword>
<dbReference type="Proteomes" id="UP000002408">
    <property type="component" value="Chromosome"/>
</dbReference>
<evidence type="ECO:0000256" key="1">
    <source>
        <dbReference type="SAM" id="Phobius"/>
    </source>
</evidence>
<keyword evidence="1" id="KW-0812">Transmembrane</keyword>
<evidence type="ECO:0000313" key="2">
    <source>
        <dbReference type="EMBL" id="ABS54900.1"/>
    </source>
</evidence>
<dbReference type="KEGG" id="mbn:Mboo_0380"/>
<sequence length="122" mass="13562">MTNKDFVGIQKEKIAPLISALLCAAVGSLFVSIGLQNTGLQRYYLSWDNPLYQIMHILIFEPLVLASLGVGFVFLVSAVFFLRNAFEGEFFVVGNADWPTGSKFCIFLVLLWIAIHVISGFL</sequence>
<keyword evidence="1" id="KW-1133">Transmembrane helix</keyword>
<evidence type="ECO:0000313" key="3">
    <source>
        <dbReference type="Proteomes" id="UP000002408"/>
    </source>
</evidence>
<dbReference type="HOGENOM" id="CLU_2021488_0_0_2"/>
<accession>A7I589</accession>
<proteinExistence type="predicted"/>
<feature type="transmembrane region" description="Helical" evidence="1">
    <location>
        <begin position="56"/>
        <end position="81"/>
    </location>
</feature>
<keyword evidence="1" id="KW-0472">Membrane</keyword>
<dbReference type="eggNOG" id="arCOG09582">
    <property type="taxonomic scope" value="Archaea"/>
</dbReference>
<feature type="transmembrane region" description="Helical" evidence="1">
    <location>
        <begin position="14"/>
        <end position="35"/>
    </location>
</feature>
<reference evidence="3" key="1">
    <citation type="journal article" date="2015" name="Microbiology">
        <title>Genome of Methanoregula boonei 6A8 reveals adaptations to oligotrophic peatland environments.</title>
        <authorList>
            <person name="Braeuer S."/>
            <person name="Cadillo-Quiroz H."/>
            <person name="Kyrpides N."/>
            <person name="Woyke T."/>
            <person name="Goodwin L."/>
            <person name="Detter C."/>
            <person name="Podell S."/>
            <person name="Yavitt J.B."/>
            <person name="Zinder S.H."/>
        </authorList>
    </citation>
    <scope>NUCLEOTIDE SEQUENCE [LARGE SCALE GENOMIC DNA]</scope>
    <source>
        <strain evidence="3">DSM 21154 / JCM 14090 / 6A8</strain>
    </source>
</reference>
<protein>
    <submittedName>
        <fullName evidence="2">Uncharacterized protein</fullName>
    </submittedName>
</protein>